<dbReference type="HOGENOM" id="CLU_3102558_0_0_3"/>
<evidence type="ECO:0000313" key="1">
    <source>
        <dbReference type="EMBL" id="CAX32121.1"/>
    </source>
</evidence>
<keyword evidence="2" id="KW-1185">Reference proteome</keyword>
<organism evidence="1 2">
    <name type="scientific">Prochlorococcus marinus (strain MIT 9313)</name>
    <dbReference type="NCBI Taxonomy" id="74547"/>
    <lineage>
        <taxon>Bacteria</taxon>
        <taxon>Bacillati</taxon>
        <taxon>Cyanobacteriota</taxon>
        <taxon>Cyanophyceae</taxon>
        <taxon>Synechococcales</taxon>
        <taxon>Prochlorococcaceae</taxon>
        <taxon>Prochlorococcus</taxon>
    </lineage>
</organism>
<sequence>MIKSLINRCRLLGPLIFYSMRFSKTSNRRIISSEPNDDDHNLVLLQGQSAL</sequence>
<name>B9ER73_PROMM</name>
<dbReference type="EMBL" id="BX548175">
    <property type="protein sequence ID" value="CAX32121.1"/>
    <property type="molecule type" value="Genomic_DNA"/>
</dbReference>
<accession>B9ER73</accession>
<reference evidence="1 2" key="1">
    <citation type="journal article" date="2003" name="Nature">
        <title>Genome divergence in two Prochlorococcus ecotypes reflects oceanic niche differentiation.</title>
        <authorList>
            <person name="Rocap G."/>
            <person name="Larimer F.W."/>
            <person name="Lamerdin J.E."/>
            <person name="Malfatti S."/>
            <person name="Chain P."/>
            <person name="Ahlgren N.A."/>
            <person name="Arellano A."/>
            <person name="Coleman M."/>
            <person name="Hauser L."/>
            <person name="Hess W.R."/>
            <person name="Johnson Z.I."/>
            <person name="Land M.L."/>
            <person name="Lindell D."/>
            <person name="Post A.F."/>
            <person name="Regala W."/>
            <person name="Shah M."/>
            <person name="Shaw S.L."/>
            <person name="Steglich C."/>
            <person name="Sullivan M.B."/>
            <person name="Ting C.S."/>
            <person name="Tolonen A."/>
            <person name="Webb E.A."/>
            <person name="Zinser E.R."/>
            <person name="Chisholm S.W."/>
        </authorList>
    </citation>
    <scope>NUCLEOTIDE SEQUENCE [LARGE SCALE GENOMIC DNA]</scope>
    <source>
        <strain evidence="2">MIT 9313</strain>
    </source>
</reference>
<dbReference type="Proteomes" id="UP000001423">
    <property type="component" value="Chromosome"/>
</dbReference>
<dbReference type="AlphaFoldDB" id="B9ER73"/>
<protein>
    <submittedName>
        <fullName evidence="1">Uncharacterized protein</fullName>
    </submittedName>
</protein>
<proteinExistence type="predicted"/>
<dbReference type="KEGG" id="pmt:PMT_2602"/>
<evidence type="ECO:0000313" key="2">
    <source>
        <dbReference type="Proteomes" id="UP000001423"/>
    </source>
</evidence>
<gene>
    <name evidence="1" type="ordered locus">PMT_2602</name>
</gene>